<dbReference type="GO" id="GO:0016616">
    <property type="term" value="F:oxidoreductase activity, acting on the CH-OH group of donors, NAD or NADP as acceptor"/>
    <property type="evidence" value="ECO:0007669"/>
    <property type="project" value="UniProtKB-ARBA"/>
</dbReference>
<keyword evidence="3" id="KW-0560">Oxidoreductase</keyword>
<dbReference type="SMART" id="SM00822">
    <property type="entry name" value="PKS_KR"/>
    <property type="match status" value="1"/>
</dbReference>
<dbReference type="Pfam" id="PF00106">
    <property type="entry name" value="adh_short"/>
    <property type="match status" value="1"/>
</dbReference>
<keyword evidence="2" id="KW-0521">NADP</keyword>
<keyword evidence="7" id="KW-1185">Reference proteome</keyword>
<accession>A0A2U1IVX7</accession>
<evidence type="ECO:0000256" key="3">
    <source>
        <dbReference type="ARBA" id="ARBA00023002"/>
    </source>
</evidence>
<sequence length="259" mass="28065">MIGHTAVIIGGTGGIGQAICKKFVQQGANVVVCGRNTEILDSMKRELGEMAKNCERGVQRHMFARCNLEEVDEIRNLVKSINTNYSSIDTLVNAAGISINSLLIKTTDEKIEKVLRTNLISTIQTSKIFAKQFIKQKNGNIINISSIVGQHGNVGQTVYAASKAGIIGFSKALAKELGPKNIRINVICPGLIKTNMTTGFVENNNPDESYTNPIENQINSQIGSEMLNQIILKRIGLPEDVAEGVLYLAKAEYVTGSVS</sequence>
<dbReference type="InterPro" id="IPR036291">
    <property type="entry name" value="NAD(P)-bd_dom_sf"/>
</dbReference>
<dbReference type="PRINTS" id="PR00081">
    <property type="entry name" value="GDHRDH"/>
</dbReference>
<dbReference type="PANTHER" id="PTHR42760">
    <property type="entry name" value="SHORT-CHAIN DEHYDROGENASES/REDUCTASES FAMILY MEMBER"/>
    <property type="match status" value="1"/>
</dbReference>
<dbReference type="AlphaFoldDB" id="A0A2U1IVX7"/>
<evidence type="ECO:0000313" key="7">
    <source>
        <dbReference type="Proteomes" id="UP000245591"/>
    </source>
</evidence>
<dbReference type="Gene3D" id="3.40.50.720">
    <property type="entry name" value="NAD(P)-binding Rossmann-like Domain"/>
    <property type="match status" value="1"/>
</dbReference>
<dbReference type="FunFam" id="3.40.50.720:FF:000084">
    <property type="entry name" value="Short-chain dehydrogenase reductase"/>
    <property type="match status" value="1"/>
</dbReference>
<dbReference type="PRINTS" id="PR00080">
    <property type="entry name" value="SDRFAMILY"/>
</dbReference>
<evidence type="ECO:0000313" key="6">
    <source>
        <dbReference type="EMBL" id="PVZ96953.1"/>
    </source>
</evidence>
<dbReference type="PROSITE" id="PS00061">
    <property type="entry name" value="ADH_SHORT"/>
    <property type="match status" value="1"/>
</dbReference>
<organism evidence="6 7">
    <name type="scientific">Smittium angustum</name>
    <dbReference type="NCBI Taxonomy" id="133377"/>
    <lineage>
        <taxon>Eukaryota</taxon>
        <taxon>Fungi</taxon>
        <taxon>Fungi incertae sedis</taxon>
        <taxon>Zoopagomycota</taxon>
        <taxon>Kickxellomycotina</taxon>
        <taxon>Harpellomycetes</taxon>
        <taxon>Harpellales</taxon>
        <taxon>Legeriomycetaceae</taxon>
        <taxon>Smittium</taxon>
    </lineage>
</organism>
<evidence type="ECO:0000256" key="1">
    <source>
        <dbReference type="ARBA" id="ARBA00006484"/>
    </source>
</evidence>
<dbReference type="SUPFAM" id="SSF51735">
    <property type="entry name" value="NAD(P)-binding Rossmann-fold domains"/>
    <property type="match status" value="1"/>
</dbReference>
<dbReference type="Proteomes" id="UP000245591">
    <property type="component" value="Unassembled WGS sequence"/>
</dbReference>
<comment type="caution">
    <text evidence="6">The sequence shown here is derived from an EMBL/GenBank/DDBJ whole genome shotgun (WGS) entry which is preliminary data.</text>
</comment>
<protein>
    <recommendedName>
        <fullName evidence="5">Ketoreductase domain-containing protein</fullName>
    </recommendedName>
</protein>
<evidence type="ECO:0000259" key="5">
    <source>
        <dbReference type="SMART" id="SM00822"/>
    </source>
</evidence>
<gene>
    <name evidence="6" type="ORF">BB558_007112</name>
</gene>
<dbReference type="PANTHER" id="PTHR42760:SF133">
    <property type="entry name" value="3-OXOACYL-[ACYL-CARRIER-PROTEIN] REDUCTASE"/>
    <property type="match status" value="1"/>
</dbReference>
<feature type="domain" description="Ketoreductase" evidence="5">
    <location>
        <begin position="4"/>
        <end position="190"/>
    </location>
</feature>
<dbReference type="EMBL" id="MBFU01001065">
    <property type="protein sequence ID" value="PVZ96953.1"/>
    <property type="molecule type" value="Genomic_DNA"/>
</dbReference>
<dbReference type="InterPro" id="IPR002347">
    <property type="entry name" value="SDR_fam"/>
</dbReference>
<evidence type="ECO:0000256" key="4">
    <source>
        <dbReference type="RuleBase" id="RU000363"/>
    </source>
</evidence>
<dbReference type="GO" id="GO:0048038">
    <property type="term" value="F:quinone binding"/>
    <property type="evidence" value="ECO:0007669"/>
    <property type="project" value="TreeGrafter"/>
</dbReference>
<reference evidence="6 7" key="1">
    <citation type="journal article" date="2018" name="MBio">
        <title>Comparative Genomics Reveals the Core Gene Toolbox for the Fungus-Insect Symbiosis.</title>
        <authorList>
            <person name="Wang Y."/>
            <person name="Stata M."/>
            <person name="Wang W."/>
            <person name="Stajich J.E."/>
            <person name="White M.M."/>
            <person name="Moncalvo J.M."/>
        </authorList>
    </citation>
    <scope>NUCLEOTIDE SEQUENCE [LARGE SCALE GENOMIC DNA]</scope>
    <source>
        <strain evidence="6 7">AUS-126-30</strain>
    </source>
</reference>
<dbReference type="InterPro" id="IPR057326">
    <property type="entry name" value="KR_dom"/>
</dbReference>
<evidence type="ECO:0000256" key="2">
    <source>
        <dbReference type="ARBA" id="ARBA00022857"/>
    </source>
</evidence>
<comment type="similarity">
    <text evidence="1 4">Belongs to the short-chain dehydrogenases/reductases (SDR) family.</text>
</comment>
<name>A0A2U1IVX7_SMIAN</name>
<proteinExistence type="inferred from homology"/>
<dbReference type="GO" id="GO:0006633">
    <property type="term" value="P:fatty acid biosynthetic process"/>
    <property type="evidence" value="ECO:0007669"/>
    <property type="project" value="TreeGrafter"/>
</dbReference>
<dbReference type="InterPro" id="IPR020904">
    <property type="entry name" value="Sc_DH/Rdtase_CS"/>
</dbReference>